<evidence type="ECO:0000313" key="1">
    <source>
        <dbReference type="EMBL" id="AFC72026.1"/>
    </source>
</evidence>
<dbReference type="EMBL" id="CP003342">
    <property type="protein sequence ID" value="AFC72026.1"/>
    <property type="molecule type" value="Genomic_DNA"/>
</dbReference>
<gene>
    <name evidence="1" type="ordered locus">MCC_01925</name>
</gene>
<dbReference type="AlphaFoldDB" id="A0AAI8A8Z8"/>
<protein>
    <recommendedName>
        <fullName evidence="3">Tetratricopeptide repeat family protein</fullName>
    </recommendedName>
</protein>
<evidence type="ECO:0000313" key="2">
    <source>
        <dbReference type="Proteomes" id="UP000008006"/>
    </source>
</evidence>
<evidence type="ECO:0008006" key="3">
    <source>
        <dbReference type="Google" id="ProtNLM"/>
    </source>
</evidence>
<sequence length="171" mass="19343">MTQTIASCHSKIGNTLSEEEDYNGALANYNAALTCNEELKEMYNKIGDMLFNLGREDPAIIFYRKNNKLDSILKCYDSLINKAEKPIKYDLYMAQGNELCFQKQQATNAAESYFKAAGVVRDPQKERDAMLMAYNTFLGNPNNNAIQQTDISEQQQREGYLNGIIGDIIDL</sequence>
<dbReference type="KEGG" id="rre:MCC_01925"/>
<dbReference type="RefSeq" id="WP_014408284.1">
    <property type="nucleotide sequence ID" value="NC_017042.1"/>
</dbReference>
<organism evidence="1 2">
    <name type="scientific">Rickettsia rhipicephali (strain 3-7-female6-CWPP)</name>
    <dbReference type="NCBI Taxonomy" id="1105113"/>
    <lineage>
        <taxon>Bacteria</taxon>
        <taxon>Pseudomonadati</taxon>
        <taxon>Pseudomonadota</taxon>
        <taxon>Alphaproteobacteria</taxon>
        <taxon>Rickettsiales</taxon>
        <taxon>Rickettsiaceae</taxon>
        <taxon>Rickettsieae</taxon>
        <taxon>Rickettsia</taxon>
        <taxon>spotted fever group</taxon>
    </lineage>
</organism>
<dbReference type="Gene3D" id="1.25.40.10">
    <property type="entry name" value="Tetratricopeptide repeat domain"/>
    <property type="match status" value="1"/>
</dbReference>
<dbReference type="Proteomes" id="UP000008006">
    <property type="component" value="Chromosome"/>
</dbReference>
<dbReference type="SUPFAM" id="SSF48452">
    <property type="entry name" value="TPR-like"/>
    <property type="match status" value="1"/>
</dbReference>
<name>A0AAI8A8Z8_RICR3</name>
<reference evidence="2" key="1">
    <citation type="submission" date="2012-02" db="EMBL/GenBank/DDBJ databases">
        <title>Complete genome sequence of Rickettsia rhipicephali strain 3-7-female6-CWPP.</title>
        <authorList>
            <person name="Johnson S.L."/>
            <person name="Munk A.C."/>
            <person name="Han S."/>
            <person name="Bruce D.C."/>
            <person name="Dasch G.A."/>
        </authorList>
    </citation>
    <scope>NUCLEOTIDE SEQUENCE [LARGE SCALE GENOMIC DNA]</scope>
    <source>
        <strain evidence="2">3-7-female6-CWPP</strain>
    </source>
</reference>
<dbReference type="InterPro" id="IPR011990">
    <property type="entry name" value="TPR-like_helical_dom_sf"/>
</dbReference>
<proteinExistence type="predicted"/>
<keyword evidence="2" id="KW-1185">Reference proteome</keyword>
<accession>A0AAI8A8Z8</accession>
<dbReference type="InterPro" id="IPR019734">
    <property type="entry name" value="TPR_rpt"/>
</dbReference>
<dbReference type="Pfam" id="PF13181">
    <property type="entry name" value="TPR_8"/>
    <property type="match status" value="1"/>
</dbReference>